<dbReference type="Proteomes" id="UP000654471">
    <property type="component" value="Unassembled WGS sequence"/>
</dbReference>
<gene>
    <name evidence="2" type="ORF">GCM10010211_43410</name>
</gene>
<dbReference type="Gene3D" id="1.20.910.10">
    <property type="entry name" value="Heme oxygenase-like"/>
    <property type="match status" value="1"/>
</dbReference>
<evidence type="ECO:0008006" key="4">
    <source>
        <dbReference type="Google" id="ProtNLM"/>
    </source>
</evidence>
<name>A0ABQ2V8T9_9ACTN</name>
<dbReference type="PANTHER" id="PTHR40279">
    <property type="entry name" value="PQQC-LIKE PROTEIN"/>
    <property type="match status" value="1"/>
</dbReference>
<evidence type="ECO:0000313" key="3">
    <source>
        <dbReference type="Proteomes" id="UP000654471"/>
    </source>
</evidence>
<dbReference type="SUPFAM" id="SSF48613">
    <property type="entry name" value="Heme oxygenase-like"/>
    <property type="match status" value="1"/>
</dbReference>
<evidence type="ECO:0000256" key="1">
    <source>
        <dbReference type="ARBA" id="ARBA00023002"/>
    </source>
</evidence>
<protein>
    <recommendedName>
        <fullName evidence="4">Iron-containing redox enzyme family protein</fullName>
    </recommendedName>
</protein>
<reference evidence="3" key="1">
    <citation type="journal article" date="2019" name="Int. J. Syst. Evol. Microbiol.">
        <title>The Global Catalogue of Microorganisms (GCM) 10K type strain sequencing project: providing services to taxonomists for standard genome sequencing and annotation.</title>
        <authorList>
            <consortium name="The Broad Institute Genomics Platform"/>
            <consortium name="The Broad Institute Genome Sequencing Center for Infectious Disease"/>
            <person name="Wu L."/>
            <person name="Ma J."/>
        </authorList>
    </citation>
    <scope>NUCLEOTIDE SEQUENCE [LARGE SCALE GENOMIC DNA]</scope>
    <source>
        <strain evidence="3">JCM 3399</strain>
    </source>
</reference>
<keyword evidence="1" id="KW-0560">Oxidoreductase</keyword>
<evidence type="ECO:0000313" key="2">
    <source>
        <dbReference type="EMBL" id="GGU72882.1"/>
    </source>
</evidence>
<dbReference type="RefSeq" id="WP_189302436.1">
    <property type="nucleotide sequence ID" value="NZ_BMRP01000015.1"/>
</dbReference>
<dbReference type="EMBL" id="BMRP01000015">
    <property type="protein sequence ID" value="GGU72882.1"/>
    <property type="molecule type" value="Genomic_DNA"/>
</dbReference>
<proteinExistence type="predicted"/>
<organism evidence="2 3">
    <name type="scientific">Streptomyces albospinus</name>
    <dbReference type="NCBI Taxonomy" id="285515"/>
    <lineage>
        <taxon>Bacteria</taxon>
        <taxon>Bacillati</taxon>
        <taxon>Actinomycetota</taxon>
        <taxon>Actinomycetes</taxon>
        <taxon>Kitasatosporales</taxon>
        <taxon>Streptomycetaceae</taxon>
        <taxon>Streptomyces</taxon>
    </lineage>
</organism>
<keyword evidence="3" id="KW-1185">Reference proteome</keyword>
<dbReference type="SMART" id="SM01236">
    <property type="entry name" value="Haem_oxygenase_2"/>
    <property type="match status" value="1"/>
</dbReference>
<dbReference type="InterPro" id="IPR039068">
    <property type="entry name" value="PqqC-like"/>
</dbReference>
<dbReference type="InterPro" id="IPR016084">
    <property type="entry name" value="Haem_Oase-like_multi-hlx"/>
</dbReference>
<dbReference type="Pfam" id="PF14518">
    <property type="entry name" value="Haem_oxygenas_2"/>
    <property type="match status" value="1"/>
</dbReference>
<comment type="caution">
    <text evidence="2">The sequence shown here is derived from an EMBL/GenBank/DDBJ whole genome shotgun (WGS) entry which is preliminary data.</text>
</comment>
<dbReference type="PANTHER" id="PTHR40279:SF3">
    <property type="entry name" value="4-AMINOBENZOATE SYNTHASE"/>
    <property type="match status" value="1"/>
</dbReference>
<sequence length="234" mass="26655">MVSPDSATVSANLVSHVHDTLRRSSFFSAFRSGEADIDVVRDVFSQYYLWRNQFHRWFGLCIVKSPAFGTTFDISFVLSELIEHIEEEINGDHHGMAVTFLRELGIPEPQLLTPLPVTSAYSDSFLHRYFDPQRSGEEALAALAGREIVAPERNRLTIEALPKHYGVSEGLEFFGLHEELEVEHFRSLWDALIKSYQADETVLVDAARHEIWEHVTFWDDVYAAVIEARSQAAD</sequence>
<accession>A0ABQ2V8T9</accession>